<protein>
    <submittedName>
        <fullName evidence="2">Sel1 repeat family protein</fullName>
    </submittedName>
</protein>
<dbReference type="RefSeq" id="WP_205104690.1">
    <property type="nucleotide sequence ID" value="NZ_JACJJG010000036.1"/>
</dbReference>
<dbReference type="SUPFAM" id="SSF81901">
    <property type="entry name" value="HCP-like"/>
    <property type="match status" value="1"/>
</dbReference>
<gene>
    <name evidence="2" type="ORF">H6A34_07855</name>
</gene>
<evidence type="ECO:0000256" key="1">
    <source>
        <dbReference type="SAM" id="SignalP"/>
    </source>
</evidence>
<sequence>MKTVKQFVFLAFFALLTITTTHAQQKLIVRNSETGESFEVEIPDGLTITADGWTDSVEVYRERARQGEVEAYRKLARCYEDGIGVEANFVNMMYLYGQAEYMDGKHDYYYFRKSRLGRMLEGVEKKYQENDSIGAGEILEQINNEWPSVLWIMNVMNIKNRNEQIHILEPEAQKGDMVARLVLASMAADSVCSDACIGELEEVAAYAPMMYNKLGRIYMGHPDSTRTDIDRAIGYFRKADEYAMLSRKGAKGLLECYQIKMEKGEKPCDDIDLSRLRRLSGNQKGAETE</sequence>
<organism evidence="2 3">
    <name type="scientific">Marseilla massiliensis</name>
    <dbReference type="NCBI Taxonomy" id="1841864"/>
    <lineage>
        <taxon>Bacteria</taxon>
        <taxon>Pseudomonadati</taxon>
        <taxon>Bacteroidota</taxon>
        <taxon>Bacteroidia</taxon>
        <taxon>Bacteroidales</taxon>
        <taxon>Prevotellaceae</taxon>
        <taxon>Marseilla</taxon>
    </lineage>
</organism>
<keyword evidence="1" id="KW-0732">Signal</keyword>
<comment type="caution">
    <text evidence="2">The sequence shown here is derived from an EMBL/GenBank/DDBJ whole genome shotgun (WGS) entry which is preliminary data.</text>
</comment>
<proteinExistence type="predicted"/>
<dbReference type="AlphaFoldDB" id="A0A938WT76"/>
<dbReference type="Proteomes" id="UP000706891">
    <property type="component" value="Unassembled WGS sequence"/>
</dbReference>
<accession>A0A938WT76</accession>
<evidence type="ECO:0000313" key="3">
    <source>
        <dbReference type="Proteomes" id="UP000706891"/>
    </source>
</evidence>
<feature type="chain" id="PRO_5036864178" evidence="1">
    <location>
        <begin position="24"/>
        <end position="289"/>
    </location>
</feature>
<keyword evidence="3" id="KW-1185">Reference proteome</keyword>
<feature type="signal peptide" evidence="1">
    <location>
        <begin position="1"/>
        <end position="23"/>
    </location>
</feature>
<dbReference type="EMBL" id="JACJJG010000036">
    <property type="protein sequence ID" value="MBM6673788.1"/>
    <property type="molecule type" value="Genomic_DNA"/>
</dbReference>
<evidence type="ECO:0000313" key="2">
    <source>
        <dbReference type="EMBL" id="MBM6673788.1"/>
    </source>
</evidence>
<dbReference type="InterPro" id="IPR011990">
    <property type="entry name" value="TPR-like_helical_dom_sf"/>
</dbReference>
<name>A0A938WT76_9BACT</name>
<dbReference type="Gene3D" id="1.25.40.10">
    <property type="entry name" value="Tetratricopeptide repeat domain"/>
    <property type="match status" value="1"/>
</dbReference>
<reference evidence="2" key="1">
    <citation type="submission" date="2020-08" db="EMBL/GenBank/DDBJ databases">
        <authorList>
            <person name="Cejkova D."/>
            <person name="Kubasova T."/>
            <person name="Jahodarova E."/>
            <person name="Rychlik I."/>
        </authorList>
    </citation>
    <scope>NUCLEOTIDE SEQUENCE</scope>
    <source>
        <strain evidence="2">An824</strain>
    </source>
</reference>
<reference evidence="2" key="2">
    <citation type="journal article" date="2021" name="Sci. Rep.">
        <title>The distribution of antibiotic resistance genes in chicken gut microbiota commensals.</title>
        <authorList>
            <person name="Juricova H."/>
            <person name="Matiasovicova J."/>
            <person name="Kubasova T."/>
            <person name="Cejkova D."/>
            <person name="Rychlik I."/>
        </authorList>
    </citation>
    <scope>NUCLEOTIDE SEQUENCE</scope>
    <source>
        <strain evidence="2">An824</strain>
    </source>
</reference>